<gene>
    <name evidence="2" type="ORF">A176_006717</name>
</gene>
<keyword evidence="1" id="KW-0472">Membrane</keyword>
<reference evidence="2 3" key="1">
    <citation type="journal article" date="2016" name="PLoS ONE">
        <title>Complete Genome Sequence and Comparative Genomics of a Novel Myxobacterium Myxococcus hansupus.</title>
        <authorList>
            <person name="Sharma G."/>
            <person name="Narwani T."/>
            <person name="Subramanian S."/>
        </authorList>
    </citation>
    <scope>NUCLEOTIDE SEQUENCE [LARGE SCALE GENOMIC DNA]</scope>
    <source>
        <strain evidence="3">mixupus</strain>
    </source>
</reference>
<dbReference type="eggNOG" id="ENOG5033FUY">
    <property type="taxonomic scope" value="Bacteria"/>
</dbReference>
<dbReference type="EMBL" id="CP012109">
    <property type="protein sequence ID" value="AKQ69805.1"/>
    <property type="molecule type" value="Genomic_DNA"/>
</dbReference>
<evidence type="ECO:0000313" key="3">
    <source>
        <dbReference type="Proteomes" id="UP000009026"/>
    </source>
</evidence>
<feature type="transmembrane region" description="Helical" evidence="1">
    <location>
        <begin position="152"/>
        <end position="171"/>
    </location>
</feature>
<dbReference type="RefSeq" id="WP_420811421.1">
    <property type="nucleotide sequence ID" value="NZ_CP012109.1"/>
</dbReference>
<feature type="transmembrane region" description="Helical" evidence="1">
    <location>
        <begin position="126"/>
        <end position="146"/>
    </location>
</feature>
<evidence type="ECO:0000256" key="1">
    <source>
        <dbReference type="SAM" id="Phobius"/>
    </source>
</evidence>
<keyword evidence="3" id="KW-1185">Reference proteome</keyword>
<dbReference type="STRING" id="1297742.A176_006717"/>
<keyword evidence="1" id="KW-0812">Transmembrane</keyword>
<dbReference type="AlphaFoldDB" id="A0A0H4X897"/>
<keyword evidence="1" id="KW-1133">Transmembrane helix</keyword>
<sequence length="201" mass="21868">MLTLPLLIHYGGDGTFLQFHLWRDTLARTTPPWALQSNTQGLPTLLLSLVYPPETVVLPGAMSLAQAAALGFFVAAVVWARPGPADLIAMCCLGVTLLSPLAWRANYVLAWPLIRAAVESRHRPNLVLVGLVALTGVLVSDSVLGVEWSRHVLLWRPFALVYAALLLALLLQTRRMGAPRATVEHNVVARLPRCFGGRLSP</sequence>
<evidence type="ECO:0000313" key="2">
    <source>
        <dbReference type="EMBL" id="AKQ69805.1"/>
    </source>
</evidence>
<proteinExistence type="predicted"/>
<dbReference type="PATRIC" id="fig|1297742.4.peg.6815"/>
<dbReference type="Proteomes" id="UP000009026">
    <property type="component" value="Chromosome"/>
</dbReference>
<name>A0A0H4X897_9BACT</name>
<dbReference type="KEGG" id="mym:A176_006717"/>
<organism evidence="2 3">
    <name type="scientific">Pseudomyxococcus hansupus</name>
    <dbReference type="NCBI Taxonomy" id="1297742"/>
    <lineage>
        <taxon>Bacteria</taxon>
        <taxon>Pseudomonadati</taxon>
        <taxon>Myxococcota</taxon>
        <taxon>Myxococcia</taxon>
        <taxon>Myxococcales</taxon>
        <taxon>Cystobacterineae</taxon>
        <taxon>Myxococcaceae</taxon>
        <taxon>Pseudomyxococcus</taxon>
    </lineage>
</organism>
<protein>
    <submittedName>
        <fullName evidence="2">Putative integral membrane protein</fullName>
    </submittedName>
</protein>
<accession>A0A0H4X897</accession>
<feature type="transmembrane region" description="Helical" evidence="1">
    <location>
        <begin position="56"/>
        <end position="81"/>
    </location>
</feature>